<feature type="region of interest" description="Disordered" evidence="1">
    <location>
        <begin position="35"/>
        <end position="146"/>
    </location>
</feature>
<accession>A0A6J4HB36</accession>
<sequence length="146" mass="14912">HAGLGLAVLLVARHPADLAAQGRGVALHVLDDEQGVHPARRPGGRVDLDPARVTPVDVHRPGVPAGGGGLRAADPAGPAAREPGAADRAAGAVPGHPVRPHPRVPGPRHPGQPADQRGDRRSDHRRRGPRAVAELRGDGGGELPAM</sequence>
<name>A0A6J4HB36_9PSEU</name>
<evidence type="ECO:0000313" key="2">
    <source>
        <dbReference type="EMBL" id="CAA9218471.1"/>
    </source>
</evidence>
<evidence type="ECO:0000256" key="1">
    <source>
        <dbReference type="SAM" id="MobiDB-lite"/>
    </source>
</evidence>
<feature type="non-terminal residue" evidence="2">
    <location>
        <position position="146"/>
    </location>
</feature>
<gene>
    <name evidence="2" type="ORF">AVDCRST_MAG54-453</name>
</gene>
<feature type="compositionally biased region" description="Low complexity" evidence="1">
    <location>
        <begin position="71"/>
        <end position="96"/>
    </location>
</feature>
<proteinExistence type="predicted"/>
<dbReference type="EMBL" id="CADCTH010000062">
    <property type="protein sequence ID" value="CAA9218471.1"/>
    <property type="molecule type" value="Genomic_DNA"/>
</dbReference>
<reference evidence="2" key="1">
    <citation type="submission" date="2020-02" db="EMBL/GenBank/DDBJ databases">
        <authorList>
            <person name="Meier V. D."/>
        </authorList>
    </citation>
    <scope>NUCLEOTIDE SEQUENCE</scope>
    <source>
        <strain evidence="2">AVDCRST_MAG54</strain>
    </source>
</reference>
<dbReference type="AlphaFoldDB" id="A0A6J4HB36"/>
<feature type="non-terminal residue" evidence="2">
    <location>
        <position position="1"/>
    </location>
</feature>
<protein>
    <submittedName>
        <fullName evidence="2">Various polyols ABC transporter, substrate-binding protein</fullName>
    </submittedName>
</protein>
<organism evidence="2">
    <name type="scientific">uncultured Actinomycetospora sp</name>
    <dbReference type="NCBI Taxonomy" id="1135996"/>
    <lineage>
        <taxon>Bacteria</taxon>
        <taxon>Bacillati</taxon>
        <taxon>Actinomycetota</taxon>
        <taxon>Actinomycetes</taxon>
        <taxon>Pseudonocardiales</taxon>
        <taxon>Pseudonocardiaceae</taxon>
        <taxon>Actinomycetospora</taxon>
        <taxon>environmental samples</taxon>
    </lineage>
</organism>